<reference evidence="1" key="1">
    <citation type="submission" date="2023-08" db="EMBL/GenBank/DDBJ databases">
        <title>Functional and genomic diversity of the sorghum phyllosphere microbiome.</title>
        <authorList>
            <person name="Shade A."/>
        </authorList>
    </citation>
    <scope>NUCLEOTIDE SEQUENCE</scope>
    <source>
        <strain evidence="1">SORGH_AS_0885</strain>
    </source>
</reference>
<sequence length="73" mass="7850">MSLLDRISIDPGVVHGRPAVRGTRMRVSDVLALLAAGADESEILEDYPYLERDDIRACLAFAAAQADHAIIAS</sequence>
<gene>
    <name evidence="1" type="ORF">QE364_001256</name>
</gene>
<evidence type="ECO:0000313" key="1">
    <source>
        <dbReference type="EMBL" id="MDR6209556.1"/>
    </source>
</evidence>
<accession>A0ACC6IFM3</accession>
<protein>
    <submittedName>
        <fullName evidence="1">Uncharacterized protein (DUF433 family)</fullName>
    </submittedName>
</protein>
<keyword evidence="2" id="KW-1185">Reference proteome</keyword>
<name>A0ACC6IFM3_9ACTN</name>
<dbReference type="Proteomes" id="UP001261666">
    <property type="component" value="Unassembled WGS sequence"/>
</dbReference>
<comment type="caution">
    <text evidence="1">The sequence shown here is derived from an EMBL/GenBank/DDBJ whole genome shotgun (WGS) entry which is preliminary data.</text>
</comment>
<evidence type="ECO:0000313" key="2">
    <source>
        <dbReference type="Proteomes" id="UP001261666"/>
    </source>
</evidence>
<dbReference type="EMBL" id="JAVIZJ010000003">
    <property type="protein sequence ID" value="MDR6209556.1"/>
    <property type="molecule type" value="Genomic_DNA"/>
</dbReference>
<proteinExistence type="predicted"/>
<organism evidence="1 2">
    <name type="scientific">Nocardioides zeae</name>
    <dbReference type="NCBI Taxonomy" id="1457234"/>
    <lineage>
        <taxon>Bacteria</taxon>
        <taxon>Bacillati</taxon>
        <taxon>Actinomycetota</taxon>
        <taxon>Actinomycetes</taxon>
        <taxon>Propionibacteriales</taxon>
        <taxon>Nocardioidaceae</taxon>
        <taxon>Nocardioides</taxon>
    </lineage>
</organism>